<accession>A0ACC9CX38</accession>
<organism evidence="1 2">
    <name type="scientific">Faecalibacterium langellae</name>
    <dbReference type="NCBI Taxonomy" id="3435293"/>
    <lineage>
        <taxon>Bacteria</taxon>
        <taxon>Bacillati</taxon>
        <taxon>Bacillota</taxon>
        <taxon>Clostridia</taxon>
        <taxon>Eubacteriales</taxon>
        <taxon>Oscillospiraceae</taxon>
        <taxon>Faecalibacterium</taxon>
    </lineage>
</organism>
<dbReference type="EMBL" id="NMTR01000021">
    <property type="protein sequence ID" value="PDX60438.1"/>
    <property type="molecule type" value="Genomic_DNA"/>
</dbReference>
<proteinExistence type="predicted"/>
<keyword evidence="2" id="KW-1185">Reference proteome</keyword>
<name>A0ACC9CX38_9FIRM</name>
<gene>
    <name evidence="1" type="ORF">CGS49_10610</name>
</gene>
<dbReference type="Proteomes" id="UP000220959">
    <property type="component" value="Unassembled WGS sequence"/>
</dbReference>
<sequence length="89" mass="10348">MRDSMDTDAMTDYYWENLKDILQRQFADDDEYHALIQKKITAENALKALISEEAWSLYLELDAISNELESVRLEAMYLTGAADHEKLSK</sequence>
<evidence type="ECO:0000313" key="1">
    <source>
        <dbReference type="EMBL" id="PDX60438.1"/>
    </source>
</evidence>
<comment type="caution">
    <text evidence="1">The sequence shown here is derived from an EMBL/GenBank/DDBJ whole genome shotgun (WGS) entry which is preliminary data.</text>
</comment>
<protein>
    <submittedName>
        <fullName evidence="1">Uncharacterized protein</fullName>
    </submittedName>
</protein>
<evidence type="ECO:0000313" key="2">
    <source>
        <dbReference type="Proteomes" id="UP000220959"/>
    </source>
</evidence>
<reference evidence="1 2" key="1">
    <citation type="journal article" date="2017" name="Front. Microbiol.">
        <title>New Insights into the Diversity of the Genus Faecalibacterium.</title>
        <authorList>
            <person name="Benevides L."/>
            <person name="Burman S."/>
            <person name="Martin R."/>
            <person name="Robert V."/>
            <person name="Thomas M."/>
            <person name="Miquel S."/>
            <person name="Chain F."/>
            <person name="Sokol H."/>
            <person name="Bermudez-Humaran L.G."/>
            <person name="Morrison M."/>
            <person name="Langella P."/>
            <person name="Azevedo V.A."/>
            <person name="Chatel J.M."/>
            <person name="Soares S."/>
        </authorList>
    </citation>
    <scope>NUCLEOTIDE SEQUENCE [LARGE SCALE GENOMIC DNA]</scope>
    <source>
        <strain evidence="2">CNCM I-4541</strain>
    </source>
</reference>